<protein>
    <submittedName>
        <fullName evidence="5">---NA</fullName>
    </submittedName>
</protein>
<organism evidence="5 6">
    <name type="scientific">Octopus vulgaris</name>
    <name type="common">Common octopus</name>
    <dbReference type="NCBI Taxonomy" id="6645"/>
    <lineage>
        <taxon>Eukaryota</taxon>
        <taxon>Metazoa</taxon>
        <taxon>Spiralia</taxon>
        <taxon>Lophotrochozoa</taxon>
        <taxon>Mollusca</taxon>
        <taxon>Cephalopoda</taxon>
        <taxon>Coleoidea</taxon>
        <taxon>Octopodiformes</taxon>
        <taxon>Octopoda</taxon>
        <taxon>Incirrata</taxon>
        <taxon>Octopodidae</taxon>
        <taxon>Octopus</taxon>
    </lineage>
</organism>
<dbReference type="InterPro" id="IPR010345">
    <property type="entry name" value="IL-17_fam"/>
</dbReference>
<name>A0AA36C1H8_OCTVU</name>
<reference evidence="5" key="1">
    <citation type="submission" date="2023-08" db="EMBL/GenBank/DDBJ databases">
        <authorList>
            <person name="Alioto T."/>
            <person name="Alioto T."/>
            <person name="Gomez Garrido J."/>
        </authorList>
    </citation>
    <scope>NUCLEOTIDE SEQUENCE</scope>
</reference>
<dbReference type="Pfam" id="PF06083">
    <property type="entry name" value="IL17"/>
    <property type="match status" value="1"/>
</dbReference>
<dbReference type="EMBL" id="OX597843">
    <property type="protein sequence ID" value="CAI9744255.1"/>
    <property type="molecule type" value="Genomic_DNA"/>
</dbReference>
<gene>
    <name evidence="5" type="ORF">OCTVUL_1B024100</name>
</gene>
<keyword evidence="4" id="KW-0732">Signal</keyword>
<evidence type="ECO:0000313" key="6">
    <source>
        <dbReference type="Proteomes" id="UP001162480"/>
    </source>
</evidence>
<keyword evidence="6" id="KW-1185">Reference proteome</keyword>
<accession>A0AA36C1H8</accession>
<dbReference type="GO" id="GO:0005576">
    <property type="term" value="C:extracellular region"/>
    <property type="evidence" value="ECO:0007669"/>
    <property type="project" value="UniProtKB-SubCell"/>
</dbReference>
<evidence type="ECO:0000256" key="3">
    <source>
        <dbReference type="ARBA" id="ARBA00022525"/>
    </source>
</evidence>
<sequence>MRNFSPQLEIESPYYIYTLLQILSHPKMLVLSAVVLFISSTFLAPAEASPLPKSACKEPNVILSNSVIFGTVNGENAAVNDDEDEDYNTSSLILPVQERAVCPWKIVKLIDDNRYPRVLQTAQCKTRTWSNKLCVPVTYNVTVLYRTEEECMTLPNSNETKVYAYKADVIQLATACTSVLDATAVEQ</sequence>
<comment type="similarity">
    <text evidence="2">Belongs to the IL-17 family.</text>
</comment>
<evidence type="ECO:0000256" key="2">
    <source>
        <dbReference type="ARBA" id="ARBA00007236"/>
    </source>
</evidence>
<evidence type="ECO:0000256" key="1">
    <source>
        <dbReference type="ARBA" id="ARBA00004613"/>
    </source>
</evidence>
<dbReference type="InterPro" id="IPR029034">
    <property type="entry name" value="Cystine-knot_cytokine"/>
</dbReference>
<evidence type="ECO:0000256" key="4">
    <source>
        <dbReference type="ARBA" id="ARBA00022729"/>
    </source>
</evidence>
<proteinExistence type="inferred from homology"/>
<dbReference type="Gene3D" id="2.10.90.10">
    <property type="entry name" value="Cystine-knot cytokines"/>
    <property type="match status" value="1"/>
</dbReference>
<comment type="subcellular location">
    <subcellularLocation>
        <location evidence="1">Secreted</location>
    </subcellularLocation>
</comment>
<dbReference type="SUPFAM" id="SSF57501">
    <property type="entry name" value="Cystine-knot cytokines"/>
    <property type="match status" value="1"/>
</dbReference>
<keyword evidence="3" id="KW-0964">Secreted</keyword>
<evidence type="ECO:0000313" key="5">
    <source>
        <dbReference type="EMBL" id="CAI9744255.1"/>
    </source>
</evidence>
<dbReference type="Proteomes" id="UP001162480">
    <property type="component" value="Chromosome 30"/>
</dbReference>
<dbReference type="AlphaFoldDB" id="A0AA36C1H8"/>
<dbReference type="GO" id="GO:0005125">
    <property type="term" value="F:cytokine activity"/>
    <property type="evidence" value="ECO:0007669"/>
    <property type="project" value="InterPro"/>
</dbReference>